<evidence type="ECO:0000313" key="4">
    <source>
        <dbReference type="Proteomes" id="UP000436088"/>
    </source>
</evidence>
<evidence type="ECO:0000313" key="3">
    <source>
        <dbReference type="EMBL" id="KAE8717308.1"/>
    </source>
</evidence>
<dbReference type="GO" id="GO:0003682">
    <property type="term" value="F:chromatin binding"/>
    <property type="evidence" value="ECO:0007669"/>
    <property type="project" value="InterPro"/>
</dbReference>
<evidence type="ECO:0000259" key="2">
    <source>
        <dbReference type="Pfam" id="PF16719"/>
    </source>
</evidence>
<reference evidence="3" key="1">
    <citation type="submission" date="2019-09" db="EMBL/GenBank/DDBJ databases">
        <title>Draft genome information of white flower Hibiscus syriacus.</title>
        <authorList>
            <person name="Kim Y.-M."/>
        </authorList>
    </citation>
    <scope>NUCLEOTIDE SEQUENCE [LARGE SCALE GENOMIC DNA]</scope>
    <source>
        <strain evidence="3">YM2019G1</strain>
    </source>
</reference>
<feature type="compositionally biased region" description="Basic and acidic residues" evidence="1">
    <location>
        <begin position="469"/>
        <end position="478"/>
    </location>
</feature>
<gene>
    <name evidence="3" type="ORF">F3Y22_tig00110053pilonHSYRG00103</name>
</gene>
<dbReference type="EMBL" id="VEPZ02000826">
    <property type="protein sequence ID" value="KAE8717308.1"/>
    <property type="molecule type" value="Genomic_DNA"/>
</dbReference>
<dbReference type="Proteomes" id="UP000436088">
    <property type="component" value="Unassembled WGS sequence"/>
</dbReference>
<organism evidence="3 4">
    <name type="scientific">Hibiscus syriacus</name>
    <name type="common">Rose of Sharon</name>
    <dbReference type="NCBI Taxonomy" id="106335"/>
    <lineage>
        <taxon>Eukaryota</taxon>
        <taxon>Viridiplantae</taxon>
        <taxon>Streptophyta</taxon>
        <taxon>Embryophyta</taxon>
        <taxon>Tracheophyta</taxon>
        <taxon>Spermatophyta</taxon>
        <taxon>Magnoliopsida</taxon>
        <taxon>eudicotyledons</taxon>
        <taxon>Gunneridae</taxon>
        <taxon>Pentapetalae</taxon>
        <taxon>rosids</taxon>
        <taxon>malvids</taxon>
        <taxon>Malvales</taxon>
        <taxon>Malvaceae</taxon>
        <taxon>Malvoideae</taxon>
        <taxon>Hibiscus</taxon>
    </lineage>
</organism>
<name>A0A6A3BPM5_HIBSY</name>
<dbReference type="AlphaFoldDB" id="A0A6A3BPM5"/>
<proteinExistence type="predicted"/>
<dbReference type="Pfam" id="PF16719">
    <property type="entry name" value="SAWADEE"/>
    <property type="match status" value="1"/>
</dbReference>
<evidence type="ECO:0000256" key="1">
    <source>
        <dbReference type="SAM" id="MobiDB-lite"/>
    </source>
</evidence>
<sequence>MEALSMVADDSFELEAMCNEDSSWHPCRVSLSCSEESLVVHFGSHELEDMLLKKEEVIIHLRFRSMPLRDDDCCRIEEGERVLVNRKLQSKNIFYDASVEKVHFYLHITTDYARQVERIRHSRRSCRCTFMIKWLDNELEGQTLTVPSSSIMKLSTKSIGDYPIVHILLKPEKNPDLSYSSPLLTIPDEIDADIELNKLLQKQIEQITNLADAPEKDFQDDFLWRNKVLSKGQTPRKPTVESNSCIPSLKRMTRSKTKLQVDIETKDQFGTAASMQEEFNQNRSQLRPLASRAALASSLLSVKKCLEMDFNSCMTDNMFMKGKHLAISVPLVSDASHKISSLFSAKGDESCKPSSCVPTKVWGNENKTSEKINCNAEDKIFAPVKVTAEKVTTEAAMTSELAVARDKKSSVLNDFNASSTAPMRLTRSAMRKGAVSPNECIEVKICADNQKRRISGNKSKLCHSTVHQENENLAKEEDNNSTPLTVSGSSERNIAIPESNVSSVERTKSKKTKDASAPCQDGQVVRTDHSKKRKVVNANKHGQRFSPRNLLPQTRSQSRSSIWSLISGSWLFIAVPTTDVPTRLRPQQNSIEKIRKSDLQHTMRIDTKIKNNGVGKKLKSQSKSSFCINNLI</sequence>
<feature type="region of interest" description="Disordered" evidence="1">
    <location>
        <begin position="469"/>
        <end position="533"/>
    </location>
</feature>
<dbReference type="InterPro" id="IPR032001">
    <property type="entry name" value="SAWADEE_dom"/>
</dbReference>
<feature type="compositionally biased region" description="Polar residues" evidence="1">
    <location>
        <begin position="480"/>
        <end position="492"/>
    </location>
</feature>
<dbReference type="PANTHER" id="PTHR33827">
    <property type="entry name" value="PROTEIN SAWADEE HOMEODOMAIN HOMOLOG 2"/>
    <property type="match status" value="1"/>
</dbReference>
<keyword evidence="4" id="KW-1185">Reference proteome</keyword>
<dbReference type="InterPro" id="IPR039276">
    <property type="entry name" value="SHH1/2"/>
</dbReference>
<dbReference type="PANTHER" id="PTHR33827:SF9">
    <property type="entry name" value="SAWADEE DOMAIN-CONTAINING PROTEIN"/>
    <property type="match status" value="1"/>
</dbReference>
<comment type="caution">
    <text evidence="3">The sequence shown here is derived from an EMBL/GenBank/DDBJ whole genome shotgun (WGS) entry which is preliminary data.</text>
</comment>
<protein>
    <recommendedName>
        <fullName evidence="2">SAWADEE domain-containing protein</fullName>
    </recommendedName>
</protein>
<feature type="domain" description="SAWADEE" evidence="2">
    <location>
        <begin position="12"/>
        <end position="151"/>
    </location>
</feature>
<accession>A0A6A3BPM5</accession>